<evidence type="ECO:0000256" key="1">
    <source>
        <dbReference type="SAM" id="MobiDB-lite"/>
    </source>
</evidence>
<evidence type="ECO:0000256" key="2">
    <source>
        <dbReference type="SAM" id="SignalP"/>
    </source>
</evidence>
<name>A0A8J2MJL0_COTCN</name>
<gene>
    <name evidence="3" type="ORF">HICCMSTLAB_LOCUS5518</name>
</gene>
<feature type="signal peptide" evidence="2">
    <location>
        <begin position="1"/>
        <end position="20"/>
    </location>
</feature>
<dbReference type="EMBL" id="CAJNRD030001119">
    <property type="protein sequence ID" value="CAG5090177.1"/>
    <property type="molecule type" value="Genomic_DNA"/>
</dbReference>
<feature type="compositionally biased region" description="Low complexity" evidence="1">
    <location>
        <begin position="98"/>
        <end position="139"/>
    </location>
</feature>
<feature type="region of interest" description="Disordered" evidence="1">
    <location>
        <begin position="152"/>
        <end position="183"/>
    </location>
</feature>
<evidence type="ECO:0000313" key="4">
    <source>
        <dbReference type="Proteomes" id="UP000786811"/>
    </source>
</evidence>
<sequence length="225" mass="24598">MQLNFLFLLAGTLIWQSTDAHPASYDQRQTGDLNVQLGFKDIQVVALMDTDLLGDYVDYNYSYDYADFTIKPASKPTTTAGPTSSVEPWHTWPTIPPSSSTTLSSSSSSSLQSSSSLEPDAISPSSSSSSSSTTTTISSITSNDSLEIEKITSSTETNKNPSKINRRDSLSKFDCPSGYSSDAKGRCRKIIRRRLSFLPRLMKLGPKKEGTSKDLRAAPWISETQ</sequence>
<keyword evidence="2" id="KW-0732">Signal</keyword>
<accession>A0A8J2MJL0</accession>
<feature type="region of interest" description="Disordered" evidence="1">
    <location>
        <begin position="74"/>
        <end position="139"/>
    </location>
</feature>
<proteinExistence type="predicted"/>
<organism evidence="3 4">
    <name type="scientific">Cotesia congregata</name>
    <name type="common">Parasitoid wasp</name>
    <name type="synonym">Apanteles congregatus</name>
    <dbReference type="NCBI Taxonomy" id="51543"/>
    <lineage>
        <taxon>Eukaryota</taxon>
        <taxon>Metazoa</taxon>
        <taxon>Ecdysozoa</taxon>
        <taxon>Arthropoda</taxon>
        <taxon>Hexapoda</taxon>
        <taxon>Insecta</taxon>
        <taxon>Pterygota</taxon>
        <taxon>Neoptera</taxon>
        <taxon>Endopterygota</taxon>
        <taxon>Hymenoptera</taxon>
        <taxon>Apocrita</taxon>
        <taxon>Ichneumonoidea</taxon>
        <taxon>Braconidae</taxon>
        <taxon>Microgastrinae</taxon>
        <taxon>Cotesia</taxon>
    </lineage>
</organism>
<dbReference type="OrthoDB" id="6700395at2759"/>
<reference evidence="3" key="1">
    <citation type="submission" date="2021-04" db="EMBL/GenBank/DDBJ databases">
        <authorList>
            <person name="Chebbi M.A.C M."/>
        </authorList>
    </citation>
    <scope>NUCLEOTIDE SEQUENCE</scope>
</reference>
<comment type="caution">
    <text evidence="3">The sequence shown here is derived from an EMBL/GenBank/DDBJ whole genome shotgun (WGS) entry which is preliminary data.</text>
</comment>
<feature type="compositionally biased region" description="Polar residues" evidence="1">
    <location>
        <begin position="152"/>
        <end position="163"/>
    </location>
</feature>
<dbReference type="AlphaFoldDB" id="A0A8J2MJL0"/>
<feature type="compositionally biased region" description="Polar residues" evidence="1">
    <location>
        <begin position="75"/>
        <end position="86"/>
    </location>
</feature>
<protein>
    <submittedName>
        <fullName evidence="3">Uncharacterized protein</fullName>
    </submittedName>
</protein>
<keyword evidence="4" id="KW-1185">Reference proteome</keyword>
<feature type="region of interest" description="Disordered" evidence="1">
    <location>
        <begin position="205"/>
        <end position="225"/>
    </location>
</feature>
<evidence type="ECO:0000313" key="3">
    <source>
        <dbReference type="EMBL" id="CAG5090177.1"/>
    </source>
</evidence>
<dbReference type="Proteomes" id="UP000786811">
    <property type="component" value="Unassembled WGS sequence"/>
</dbReference>
<feature type="compositionally biased region" description="Basic and acidic residues" evidence="1">
    <location>
        <begin position="206"/>
        <end position="216"/>
    </location>
</feature>
<feature type="chain" id="PRO_5035153161" evidence="2">
    <location>
        <begin position="21"/>
        <end position="225"/>
    </location>
</feature>